<feature type="domain" description="Reverse transcriptase Ty1/copia-type" evidence="2">
    <location>
        <begin position="220"/>
        <end position="282"/>
    </location>
</feature>
<dbReference type="AlphaFoldDB" id="A0AAV0THB1"/>
<dbReference type="Proteomes" id="UP001162029">
    <property type="component" value="Unassembled WGS sequence"/>
</dbReference>
<evidence type="ECO:0000313" key="4">
    <source>
        <dbReference type="EMBL" id="CAI5721085.1"/>
    </source>
</evidence>
<comment type="caution">
    <text evidence="4">The sequence shown here is derived from an EMBL/GenBank/DDBJ whole genome shotgun (WGS) entry which is preliminary data.</text>
</comment>
<evidence type="ECO:0000259" key="3">
    <source>
        <dbReference type="Pfam" id="PF25597"/>
    </source>
</evidence>
<organism evidence="4 5">
    <name type="scientific">Peronospora destructor</name>
    <dbReference type="NCBI Taxonomy" id="86335"/>
    <lineage>
        <taxon>Eukaryota</taxon>
        <taxon>Sar</taxon>
        <taxon>Stramenopiles</taxon>
        <taxon>Oomycota</taxon>
        <taxon>Peronosporomycetes</taxon>
        <taxon>Peronosporales</taxon>
        <taxon>Peronosporaceae</taxon>
        <taxon>Peronospora</taxon>
    </lineage>
</organism>
<dbReference type="Pfam" id="PF07727">
    <property type="entry name" value="RVT_2"/>
    <property type="match status" value="1"/>
</dbReference>
<dbReference type="InterPro" id="IPR057670">
    <property type="entry name" value="SH3_retrovirus"/>
</dbReference>
<feature type="domain" description="Retroviral polymerase SH3-like" evidence="3">
    <location>
        <begin position="22"/>
        <end position="77"/>
    </location>
</feature>
<feature type="region of interest" description="Disordered" evidence="1">
    <location>
        <begin position="102"/>
        <end position="149"/>
    </location>
</feature>
<reference evidence="4" key="1">
    <citation type="submission" date="2022-12" db="EMBL/GenBank/DDBJ databases">
        <authorList>
            <person name="Webb A."/>
        </authorList>
    </citation>
    <scope>NUCLEOTIDE SEQUENCE</scope>
    <source>
        <strain evidence="4">Pd1</strain>
    </source>
</reference>
<protein>
    <recommendedName>
        <fullName evidence="6">Reverse transcriptase Ty1/copia-type domain-containing protein</fullName>
    </recommendedName>
</protein>
<keyword evidence="5" id="KW-1185">Reference proteome</keyword>
<dbReference type="EMBL" id="CANTFM010000399">
    <property type="protein sequence ID" value="CAI5721085.1"/>
    <property type="molecule type" value="Genomic_DNA"/>
</dbReference>
<sequence>MSPLEMLTGETPSISDIVVFGSPCTVHRNPGKKAWKHRAEVGVIVGKHDKTKDYKVYIPLDRVVVTTQHVTNVETLDVQGNRHLQEQLKRKDPTLEQSILGHEESARQKEQLNSPELNGRDTAERKEPQRNGKKKRGSRGKGTEGKSCCVDSIVKDTETVPREEKLAGRMTTRHMDTKHVPVAMVAVISNPKTYREAMQSSRSSDWQKAMSTEIESLETNDTWEVVPKPSGQKMLHPKWVYKTKRRADGTLERYKARLVACGNEQSHGIDYTMTFSAVMNMTTASARKSVASPRATRRRS</sequence>
<name>A0AAV0THB1_9STRA</name>
<evidence type="ECO:0008006" key="6">
    <source>
        <dbReference type="Google" id="ProtNLM"/>
    </source>
</evidence>
<dbReference type="InterPro" id="IPR013103">
    <property type="entry name" value="RVT_2"/>
</dbReference>
<accession>A0AAV0THB1</accession>
<feature type="compositionally biased region" description="Basic and acidic residues" evidence="1">
    <location>
        <begin position="118"/>
        <end position="130"/>
    </location>
</feature>
<evidence type="ECO:0000259" key="2">
    <source>
        <dbReference type="Pfam" id="PF07727"/>
    </source>
</evidence>
<gene>
    <name evidence="4" type="ORF">PDE001_LOCUS2380</name>
</gene>
<dbReference type="Pfam" id="PF25597">
    <property type="entry name" value="SH3_retrovirus"/>
    <property type="match status" value="1"/>
</dbReference>
<proteinExistence type="predicted"/>
<evidence type="ECO:0000313" key="5">
    <source>
        <dbReference type="Proteomes" id="UP001162029"/>
    </source>
</evidence>
<evidence type="ECO:0000256" key="1">
    <source>
        <dbReference type="SAM" id="MobiDB-lite"/>
    </source>
</evidence>